<dbReference type="InterPro" id="IPR000719">
    <property type="entry name" value="Prot_kinase_dom"/>
</dbReference>
<protein>
    <submittedName>
        <fullName evidence="6">Serine/threonine-protein kinase ATG1</fullName>
    </submittedName>
</protein>
<dbReference type="GO" id="GO:0004674">
    <property type="term" value="F:protein serine/threonine kinase activity"/>
    <property type="evidence" value="ECO:0007669"/>
    <property type="project" value="InterPro"/>
</dbReference>
<dbReference type="GO" id="GO:0005776">
    <property type="term" value="C:autophagosome"/>
    <property type="evidence" value="ECO:0007669"/>
    <property type="project" value="TreeGrafter"/>
</dbReference>
<accession>A0A699ZP66</accession>
<dbReference type="Pfam" id="PF00069">
    <property type="entry name" value="Pkinase"/>
    <property type="match status" value="1"/>
</dbReference>
<dbReference type="GO" id="GO:0000407">
    <property type="term" value="C:phagophore assembly site"/>
    <property type="evidence" value="ECO:0007669"/>
    <property type="project" value="TreeGrafter"/>
</dbReference>
<sequence length="77" mass="8582">GGGDLSHYLRRYGRVPEGQARHLLLQLVEGLKVLRSHNLIHRDLKPQNLLLTDGSRQPGLKIADFGFARDLQPQGCA</sequence>
<dbReference type="PROSITE" id="PS50011">
    <property type="entry name" value="PROTEIN_KINASE_DOM"/>
    <property type="match status" value="1"/>
</dbReference>
<evidence type="ECO:0000313" key="6">
    <source>
        <dbReference type="EMBL" id="GFH20534.1"/>
    </source>
</evidence>
<dbReference type="GO" id="GO:0005524">
    <property type="term" value="F:ATP binding"/>
    <property type="evidence" value="ECO:0007669"/>
    <property type="project" value="UniProtKB-KW"/>
</dbReference>
<feature type="non-terminal residue" evidence="6">
    <location>
        <position position="1"/>
    </location>
</feature>
<dbReference type="Proteomes" id="UP000485058">
    <property type="component" value="Unassembled WGS sequence"/>
</dbReference>
<keyword evidence="7" id="KW-1185">Reference proteome</keyword>
<evidence type="ECO:0000256" key="1">
    <source>
        <dbReference type="ARBA" id="ARBA00022679"/>
    </source>
</evidence>
<evidence type="ECO:0000256" key="2">
    <source>
        <dbReference type="ARBA" id="ARBA00022741"/>
    </source>
</evidence>
<reference evidence="6 7" key="1">
    <citation type="submission" date="2020-02" db="EMBL/GenBank/DDBJ databases">
        <title>Draft genome sequence of Haematococcus lacustris strain NIES-144.</title>
        <authorList>
            <person name="Morimoto D."/>
            <person name="Nakagawa S."/>
            <person name="Yoshida T."/>
            <person name="Sawayama S."/>
        </authorList>
    </citation>
    <scope>NUCLEOTIDE SEQUENCE [LARGE SCALE GENOMIC DNA]</scope>
    <source>
        <strain evidence="6 7">NIES-144</strain>
    </source>
</reference>
<dbReference type="InterPro" id="IPR045269">
    <property type="entry name" value="Atg1-like"/>
</dbReference>
<gene>
    <name evidence="6" type="ORF">HaLaN_17673</name>
</gene>
<dbReference type="PANTHER" id="PTHR24348:SF22">
    <property type="entry name" value="NON-SPECIFIC SERINE_THREONINE PROTEIN KINASE"/>
    <property type="match status" value="1"/>
</dbReference>
<keyword evidence="1" id="KW-0808">Transferase</keyword>
<keyword evidence="3 6" id="KW-0418">Kinase</keyword>
<dbReference type="GO" id="GO:0010506">
    <property type="term" value="P:regulation of autophagy"/>
    <property type="evidence" value="ECO:0007669"/>
    <property type="project" value="InterPro"/>
</dbReference>
<organism evidence="6 7">
    <name type="scientific">Haematococcus lacustris</name>
    <name type="common">Green alga</name>
    <name type="synonym">Haematococcus pluvialis</name>
    <dbReference type="NCBI Taxonomy" id="44745"/>
    <lineage>
        <taxon>Eukaryota</taxon>
        <taxon>Viridiplantae</taxon>
        <taxon>Chlorophyta</taxon>
        <taxon>core chlorophytes</taxon>
        <taxon>Chlorophyceae</taxon>
        <taxon>CS clade</taxon>
        <taxon>Chlamydomonadales</taxon>
        <taxon>Haematococcaceae</taxon>
        <taxon>Haematococcus</taxon>
    </lineage>
</organism>
<dbReference type="AlphaFoldDB" id="A0A699ZP66"/>
<evidence type="ECO:0000313" key="7">
    <source>
        <dbReference type="Proteomes" id="UP000485058"/>
    </source>
</evidence>
<dbReference type="GO" id="GO:0005829">
    <property type="term" value="C:cytosol"/>
    <property type="evidence" value="ECO:0007669"/>
    <property type="project" value="TreeGrafter"/>
</dbReference>
<keyword evidence="4" id="KW-0067">ATP-binding</keyword>
<dbReference type="InterPro" id="IPR011009">
    <property type="entry name" value="Kinase-like_dom_sf"/>
</dbReference>
<dbReference type="InterPro" id="IPR008271">
    <property type="entry name" value="Ser/Thr_kinase_AS"/>
</dbReference>
<dbReference type="PANTHER" id="PTHR24348">
    <property type="entry name" value="SERINE/THREONINE-PROTEIN KINASE UNC-51-RELATED"/>
    <property type="match status" value="1"/>
</dbReference>
<dbReference type="GO" id="GO:0016020">
    <property type="term" value="C:membrane"/>
    <property type="evidence" value="ECO:0007669"/>
    <property type="project" value="TreeGrafter"/>
</dbReference>
<comment type="caution">
    <text evidence="6">The sequence shown here is derived from an EMBL/GenBank/DDBJ whole genome shotgun (WGS) entry which is preliminary data.</text>
</comment>
<proteinExistence type="predicted"/>
<dbReference type="GO" id="GO:0000045">
    <property type="term" value="P:autophagosome assembly"/>
    <property type="evidence" value="ECO:0007669"/>
    <property type="project" value="TreeGrafter"/>
</dbReference>
<dbReference type="SUPFAM" id="SSF56112">
    <property type="entry name" value="Protein kinase-like (PK-like)"/>
    <property type="match status" value="1"/>
</dbReference>
<name>A0A699ZP66_HAELA</name>
<evidence type="ECO:0000256" key="4">
    <source>
        <dbReference type="ARBA" id="ARBA00022840"/>
    </source>
</evidence>
<dbReference type="EMBL" id="BLLF01001653">
    <property type="protein sequence ID" value="GFH20534.1"/>
    <property type="molecule type" value="Genomic_DNA"/>
</dbReference>
<keyword evidence="2" id="KW-0547">Nucleotide-binding</keyword>
<dbReference type="PROSITE" id="PS00108">
    <property type="entry name" value="PROTEIN_KINASE_ST"/>
    <property type="match status" value="1"/>
</dbReference>
<evidence type="ECO:0000256" key="3">
    <source>
        <dbReference type="ARBA" id="ARBA00022777"/>
    </source>
</evidence>
<feature type="domain" description="Protein kinase" evidence="5">
    <location>
        <begin position="1"/>
        <end position="77"/>
    </location>
</feature>
<dbReference type="Gene3D" id="1.10.510.10">
    <property type="entry name" value="Transferase(Phosphotransferase) domain 1"/>
    <property type="match status" value="1"/>
</dbReference>
<evidence type="ECO:0000259" key="5">
    <source>
        <dbReference type="PROSITE" id="PS50011"/>
    </source>
</evidence>